<dbReference type="InterPro" id="IPR036691">
    <property type="entry name" value="Endo/exonu/phosph_ase_sf"/>
</dbReference>
<dbReference type="EMBL" id="JBDFQZ010000013">
    <property type="protein sequence ID" value="KAK9670069.1"/>
    <property type="molecule type" value="Genomic_DNA"/>
</dbReference>
<sequence length="224" mass="25952">MIGLSWNCRGLGSPRAVNALKGIINVENPHFVFLSETKLKNKERLEHCMGEGKRMRGGLIFLWSEHVNLNPRSYSKNHIDMIMTANDKNWRVTGIRQSNDPWFCFGDFNAILSATEKQGGNNKSQREIDAFRDVVEFCGFREITYIGHPFTWSNGRGGDENVQERLDRAMATDEWIDMYSSSSIHHLPKRKSDHLPIPVKISKAIDGNTQHKRRRSFRFKKMWL</sequence>
<dbReference type="GO" id="GO:0003824">
    <property type="term" value="F:catalytic activity"/>
    <property type="evidence" value="ECO:0007669"/>
    <property type="project" value="InterPro"/>
</dbReference>
<protein>
    <recommendedName>
        <fullName evidence="1">Endonuclease/exonuclease/phosphatase domain-containing protein</fullName>
    </recommendedName>
</protein>
<comment type="caution">
    <text evidence="2">The sequence shown here is derived from an EMBL/GenBank/DDBJ whole genome shotgun (WGS) entry which is preliminary data.</text>
</comment>
<gene>
    <name evidence="2" type="ORF">RND81_13G174700</name>
</gene>
<name>A0AAW1H3P0_SAPOF</name>
<keyword evidence="3" id="KW-1185">Reference proteome</keyword>
<dbReference type="SUPFAM" id="SSF56219">
    <property type="entry name" value="DNase I-like"/>
    <property type="match status" value="1"/>
</dbReference>
<dbReference type="PANTHER" id="PTHR33710:SF77">
    <property type="entry name" value="DNASE I-LIKE SUPERFAMILY PROTEIN"/>
    <property type="match status" value="1"/>
</dbReference>
<accession>A0AAW1H3P0</accession>
<dbReference type="AlphaFoldDB" id="A0AAW1H3P0"/>
<evidence type="ECO:0000259" key="1">
    <source>
        <dbReference type="Pfam" id="PF03372"/>
    </source>
</evidence>
<dbReference type="Pfam" id="PF03372">
    <property type="entry name" value="Exo_endo_phos"/>
    <property type="match status" value="1"/>
</dbReference>
<organism evidence="2 3">
    <name type="scientific">Saponaria officinalis</name>
    <name type="common">Common soapwort</name>
    <name type="synonym">Lychnis saponaria</name>
    <dbReference type="NCBI Taxonomy" id="3572"/>
    <lineage>
        <taxon>Eukaryota</taxon>
        <taxon>Viridiplantae</taxon>
        <taxon>Streptophyta</taxon>
        <taxon>Embryophyta</taxon>
        <taxon>Tracheophyta</taxon>
        <taxon>Spermatophyta</taxon>
        <taxon>Magnoliopsida</taxon>
        <taxon>eudicotyledons</taxon>
        <taxon>Gunneridae</taxon>
        <taxon>Pentapetalae</taxon>
        <taxon>Caryophyllales</taxon>
        <taxon>Caryophyllaceae</taxon>
        <taxon>Caryophylleae</taxon>
        <taxon>Saponaria</taxon>
    </lineage>
</organism>
<dbReference type="Gene3D" id="3.60.10.10">
    <property type="entry name" value="Endonuclease/exonuclease/phosphatase"/>
    <property type="match status" value="2"/>
</dbReference>
<proteinExistence type="predicted"/>
<dbReference type="PANTHER" id="PTHR33710">
    <property type="entry name" value="BNAC02G09200D PROTEIN"/>
    <property type="match status" value="1"/>
</dbReference>
<dbReference type="InterPro" id="IPR005135">
    <property type="entry name" value="Endo/exonuclease/phosphatase"/>
</dbReference>
<evidence type="ECO:0000313" key="2">
    <source>
        <dbReference type="EMBL" id="KAK9670069.1"/>
    </source>
</evidence>
<evidence type="ECO:0000313" key="3">
    <source>
        <dbReference type="Proteomes" id="UP001443914"/>
    </source>
</evidence>
<dbReference type="Proteomes" id="UP001443914">
    <property type="component" value="Unassembled WGS sequence"/>
</dbReference>
<reference evidence="2" key="1">
    <citation type="submission" date="2024-03" db="EMBL/GenBank/DDBJ databases">
        <title>WGS assembly of Saponaria officinalis var. Norfolk2.</title>
        <authorList>
            <person name="Jenkins J."/>
            <person name="Shu S."/>
            <person name="Grimwood J."/>
            <person name="Barry K."/>
            <person name="Goodstein D."/>
            <person name="Schmutz J."/>
            <person name="Leebens-Mack J."/>
            <person name="Osbourn A."/>
        </authorList>
    </citation>
    <scope>NUCLEOTIDE SEQUENCE [LARGE SCALE GENOMIC DNA]</scope>
    <source>
        <strain evidence="2">JIC</strain>
    </source>
</reference>
<feature type="domain" description="Endonuclease/exonuclease/phosphatase" evidence="1">
    <location>
        <begin position="4"/>
        <end position="194"/>
    </location>
</feature>